<reference evidence="2" key="1">
    <citation type="submission" date="2012-12" db="EMBL/GenBank/DDBJ databases">
        <title>Identification and characterization of a phenylalanine ammonia-lyase gene family in Isatis indigotica Fort.</title>
        <authorList>
            <person name="Liu Q."/>
            <person name="Chen J."/>
            <person name="Zhou X."/>
            <person name="Di P."/>
            <person name="Xiao Y."/>
            <person name="Xuan H."/>
            <person name="Zhang L."/>
            <person name="Chen W."/>
        </authorList>
    </citation>
    <scope>NUCLEOTIDE SEQUENCE</scope>
    <source>
        <tissue evidence="2">Salivary gland</tissue>
    </source>
</reference>
<accession>A0A0K8RA90</accession>
<evidence type="ECO:0000256" key="1">
    <source>
        <dbReference type="SAM" id="MobiDB-lite"/>
    </source>
</evidence>
<dbReference type="EMBL" id="GADI01005807">
    <property type="protein sequence ID" value="JAA68001.1"/>
    <property type="molecule type" value="mRNA"/>
</dbReference>
<proteinExistence type="evidence at transcript level"/>
<feature type="region of interest" description="Disordered" evidence="1">
    <location>
        <begin position="1"/>
        <end position="29"/>
    </location>
</feature>
<evidence type="ECO:0000313" key="2">
    <source>
        <dbReference type="EMBL" id="JAA68001.1"/>
    </source>
</evidence>
<protein>
    <submittedName>
        <fullName evidence="2">Putative secreted protein</fullName>
    </submittedName>
</protein>
<sequence>MRLGKACKGASTLGKNRDNSCRTNKTQHNHTKCVPHKDELHANKAAHQKHLALLCPRTAGYTVAHIQSQHPHLLAINIASQMHAQHVARATPKLRHEKVLRATSYNEQFLLMKRYERSSKQTTKKLCYRSSKSRRVVDPDACS</sequence>
<name>A0A0K8RA90_IXORI</name>
<organism evidence="2">
    <name type="scientific">Ixodes ricinus</name>
    <name type="common">Common tick</name>
    <name type="synonym">Acarus ricinus</name>
    <dbReference type="NCBI Taxonomy" id="34613"/>
    <lineage>
        <taxon>Eukaryota</taxon>
        <taxon>Metazoa</taxon>
        <taxon>Ecdysozoa</taxon>
        <taxon>Arthropoda</taxon>
        <taxon>Chelicerata</taxon>
        <taxon>Arachnida</taxon>
        <taxon>Acari</taxon>
        <taxon>Parasitiformes</taxon>
        <taxon>Ixodida</taxon>
        <taxon>Ixodoidea</taxon>
        <taxon>Ixodidae</taxon>
        <taxon>Ixodinae</taxon>
        <taxon>Ixodes</taxon>
    </lineage>
</organism>
<dbReference type="AlphaFoldDB" id="A0A0K8RA90"/>